<organism evidence="1 2">
    <name type="scientific">Fusarium decemcellulare</name>
    <dbReference type="NCBI Taxonomy" id="57161"/>
    <lineage>
        <taxon>Eukaryota</taxon>
        <taxon>Fungi</taxon>
        <taxon>Dikarya</taxon>
        <taxon>Ascomycota</taxon>
        <taxon>Pezizomycotina</taxon>
        <taxon>Sordariomycetes</taxon>
        <taxon>Hypocreomycetidae</taxon>
        <taxon>Hypocreales</taxon>
        <taxon>Nectriaceae</taxon>
        <taxon>Fusarium</taxon>
        <taxon>Fusarium decemcellulare species complex</taxon>
    </lineage>
</organism>
<proteinExistence type="predicted"/>
<protein>
    <submittedName>
        <fullName evidence="1">Uncharacterized protein</fullName>
    </submittedName>
</protein>
<comment type="caution">
    <text evidence="1">The sequence shown here is derived from an EMBL/GenBank/DDBJ whole genome shotgun (WGS) entry which is preliminary data.</text>
</comment>
<gene>
    <name evidence="1" type="ORF">NM208_g9769</name>
</gene>
<reference evidence="1" key="1">
    <citation type="submission" date="2022-08" db="EMBL/GenBank/DDBJ databases">
        <title>Genome Sequence of Fusarium decemcellulare.</title>
        <authorList>
            <person name="Buettner E."/>
        </authorList>
    </citation>
    <scope>NUCLEOTIDE SEQUENCE</scope>
    <source>
        <strain evidence="1">Babe19</strain>
    </source>
</reference>
<evidence type="ECO:0000313" key="1">
    <source>
        <dbReference type="EMBL" id="KAJ3529422.1"/>
    </source>
</evidence>
<dbReference type="EMBL" id="JANRMS010001291">
    <property type="protein sequence ID" value="KAJ3529422.1"/>
    <property type="molecule type" value="Genomic_DNA"/>
</dbReference>
<name>A0ACC1S0C4_9HYPO</name>
<sequence length="346" mass="38941">MQDVKPDELYTVEVSGFYGPGSLLAWRLTLFSTILTLLPHRLGKRTSKEVAFAELLGLGVYPLLATGDLILKRFQKPYDWSLLYAIDDFRPYKFVTYLVYGTPFDKHLSTGLKTQFVDLYLPCLIIDNYIPISALVLMAAGVYDNSLLPPVTRYPLYLFLYLTCIGCCLGGTLANAMLTWDEDSGAFTYTLWSLYVMTKAFTGLSFPTIPPPPNKSLFIFPILYRIARELVAVARSLAFRSPGTIKRLKSHCGRIFQQIAILAWALGYWCVSIFLFGTLALVPAYPDIGLSFGDLDQAATLSTGAILFCYSLYDFFDGFDWKRLINLLLRRGPVRPKTGPKQVSWV</sequence>
<evidence type="ECO:0000313" key="2">
    <source>
        <dbReference type="Proteomes" id="UP001148629"/>
    </source>
</evidence>
<dbReference type="Proteomes" id="UP001148629">
    <property type="component" value="Unassembled WGS sequence"/>
</dbReference>
<keyword evidence="2" id="KW-1185">Reference proteome</keyword>
<accession>A0ACC1S0C4</accession>